<gene>
    <name evidence="2" type="ORF">L873DRAFT_1225202</name>
</gene>
<keyword evidence="1" id="KW-0812">Transmembrane</keyword>
<evidence type="ECO:0000313" key="2">
    <source>
        <dbReference type="EMBL" id="RPA96437.1"/>
    </source>
</evidence>
<evidence type="ECO:0000313" key="3">
    <source>
        <dbReference type="Proteomes" id="UP000276215"/>
    </source>
</evidence>
<name>A0A3N4JGP3_9PEZI</name>
<sequence length="89" mass="9935">MRPSGVVFLRLLFHCSFLPGYHFPPLFSFFVQKHVLWGLPNIDLAFGLYGGFPFLLFRFGLGCISSGEKRVRGRGESKKGSVITQGLAL</sequence>
<dbReference type="Proteomes" id="UP000276215">
    <property type="component" value="Unassembled WGS sequence"/>
</dbReference>
<feature type="transmembrane region" description="Helical" evidence="1">
    <location>
        <begin position="7"/>
        <end position="24"/>
    </location>
</feature>
<keyword evidence="1" id="KW-1133">Transmembrane helix</keyword>
<keyword evidence="1" id="KW-0472">Membrane</keyword>
<organism evidence="2 3">
    <name type="scientific">Choiromyces venosus 120613-1</name>
    <dbReference type="NCBI Taxonomy" id="1336337"/>
    <lineage>
        <taxon>Eukaryota</taxon>
        <taxon>Fungi</taxon>
        <taxon>Dikarya</taxon>
        <taxon>Ascomycota</taxon>
        <taxon>Pezizomycotina</taxon>
        <taxon>Pezizomycetes</taxon>
        <taxon>Pezizales</taxon>
        <taxon>Tuberaceae</taxon>
        <taxon>Choiromyces</taxon>
    </lineage>
</organism>
<evidence type="ECO:0000256" key="1">
    <source>
        <dbReference type="SAM" id="Phobius"/>
    </source>
</evidence>
<proteinExistence type="predicted"/>
<protein>
    <submittedName>
        <fullName evidence="2">Uncharacterized protein</fullName>
    </submittedName>
</protein>
<dbReference type="AlphaFoldDB" id="A0A3N4JGP3"/>
<keyword evidence="3" id="KW-1185">Reference proteome</keyword>
<accession>A0A3N4JGP3</accession>
<feature type="transmembrane region" description="Helical" evidence="1">
    <location>
        <begin position="44"/>
        <end position="64"/>
    </location>
</feature>
<dbReference type="EMBL" id="ML120414">
    <property type="protein sequence ID" value="RPA96437.1"/>
    <property type="molecule type" value="Genomic_DNA"/>
</dbReference>
<reference evidence="2 3" key="1">
    <citation type="journal article" date="2018" name="Nat. Ecol. Evol.">
        <title>Pezizomycetes genomes reveal the molecular basis of ectomycorrhizal truffle lifestyle.</title>
        <authorList>
            <person name="Murat C."/>
            <person name="Payen T."/>
            <person name="Noel B."/>
            <person name="Kuo A."/>
            <person name="Morin E."/>
            <person name="Chen J."/>
            <person name="Kohler A."/>
            <person name="Krizsan K."/>
            <person name="Balestrini R."/>
            <person name="Da Silva C."/>
            <person name="Montanini B."/>
            <person name="Hainaut M."/>
            <person name="Levati E."/>
            <person name="Barry K.W."/>
            <person name="Belfiori B."/>
            <person name="Cichocki N."/>
            <person name="Clum A."/>
            <person name="Dockter R.B."/>
            <person name="Fauchery L."/>
            <person name="Guy J."/>
            <person name="Iotti M."/>
            <person name="Le Tacon F."/>
            <person name="Lindquist E.A."/>
            <person name="Lipzen A."/>
            <person name="Malagnac F."/>
            <person name="Mello A."/>
            <person name="Molinier V."/>
            <person name="Miyauchi S."/>
            <person name="Poulain J."/>
            <person name="Riccioni C."/>
            <person name="Rubini A."/>
            <person name="Sitrit Y."/>
            <person name="Splivallo R."/>
            <person name="Traeger S."/>
            <person name="Wang M."/>
            <person name="Zifcakova L."/>
            <person name="Wipf D."/>
            <person name="Zambonelli A."/>
            <person name="Paolocci F."/>
            <person name="Nowrousian M."/>
            <person name="Ottonello S."/>
            <person name="Baldrian P."/>
            <person name="Spatafora J.W."/>
            <person name="Henrissat B."/>
            <person name="Nagy L.G."/>
            <person name="Aury J.M."/>
            <person name="Wincker P."/>
            <person name="Grigoriev I.V."/>
            <person name="Bonfante P."/>
            <person name="Martin F.M."/>
        </authorList>
    </citation>
    <scope>NUCLEOTIDE SEQUENCE [LARGE SCALE GENOMIC DNA]</scope>
    <source>
        <strain evidence="2 3">120613-1</strain>
    </source>
</reference>